<proteinExistence type="inferred from homology"/>
<dbReference type="Proteomes" id="UP000183685">
    <property type="component" value="Unassembled WGS sequence"/>
</dbReference>
<evidence type="ECO:0000256" key="2">
    <source>
        <dbReference type="ARBA" id="ARBA00005236"/>
    </source>
</evidence>
<gene>
    <name evidence="11" type="ORF">SAMN04488071_1046</name>
</gene>
<evidence type="ECO:0000259" key="9">
    <source>
        <dbReference type="Pfam" id="PF02687"/>
    </source>
</evidence>
<dbReference type="GO" id="GO:0042953">
    <property type="term" value="P:lipoprotein transport"/>
    <property type="evidence" value="ECO:0007669"/>
    <property type="project" value="InterPro"/>
</dbReference>
<comment type="subcellular location">
    <subcellularLocation>
        <location evidence="1">Cell membrane</location>
        <topology evidence="1">Multi-pass membrane protein</topology>
    </subcellularLocation>
</comment>
<dbReference type="PANTHER" id="PTHR30489">
    <property type="entry name" value="LIPOPROTEIN-RELEASING SYSTEM TRANSMEMBRANE PROTEIN LOLE"/>
    <property type="match status" value="1"/>
</dbReference>
<dbReference type="InterPro" id="IPR025857">
    <property type="entry name" value="MacB_PCD"/>
</dbReference>
<feature type="transmembrane region" description="Helical" evidence="8">
    <location>
        <begin position="317"/>
        <end position="343"/>
    </location>
</feature>
<evidence type="ECO:0000259" key="10">
    <source>
        <dbReference type="Pfam" id="PF12704"/>
    </source>
</evidence>
<dbReference type="PANTHER" id="PTHR30489:SF0">
    <property type="entry name" value="LIPOPROTEIN-RELEASING SYSTEM TRANSMEMBRANE PROTEIN LOLE"/>
    <property type="match status" value="1"/>
</dbReference>
<dbReference type="Pfam" id="PF02687">
    <property type="entry name" value="FtsX"/>
    <property type="match status" value="1"/>
</dbReference>
<keyword evidence="6 8" id="KW-1133">Transmembrane helix</keyword>
<feature type="transmembrane region" description="Helical" evidence="8">
    <location>
        <begin position="378"/>
        <end position="398"/>
    </location>
</feature>
<protein>
    <submittedName>
        <fullName evidence="11">Lipoprotein-releasing system permease protein</fullName>
    </submittedName>
</protein>
<keyword evidence="4" id="KW-1003">Cell membrane</keyword>
<sequence length="415" mass="44985">MIARGFEWSVAQRYLLARKNDLVISVTALLSITAIAVGVWALIVVMAVMNGFRAELMDKILGYHGHVLVQGYGGKINDYQDILKDLEQVDGVVKLMPFSESQVMVTKEGQAWGALVRGMPDDYFTEEKLNVARTVAGNIEQASEVGGVVLGMQLANRLRVTAGDTVTIVSPNSVSTPFGSTLRYLSFPVAAVVEIGVYQFDESFIGMPLPEAQRFFRLGDTVTNIELMLTSPDAVDDMGPTIAEVVGGRAFVRSWRSLNQSLVGALQTERVVMFLVVGLIIVVAVFNISSSLFMLVKDKSPDIAILRTMGATQGAIKRIFVTVGLCVALVGIGVGCLLSWVTIANIEGIKNLVERMTGMDVWDPAVRFISGIRADVDWFEAGLTIGLAVLLSLIAAVIPARRAAKLDPVEVLRYE</sequence>
<evidence type="ECO:0000256" key="7">
    <source>
        <dbReference type="ARBA" id="ARBA00023136"/>
    </source>
</evidence>
<dbReference type="Pfam" id="PF12704">
    <property type="entry name" value="MacB_PCD"/>
    <property type="match status" value="1"/>
</dbReference>
<accession>A0A1G6WBE6</accession>
<dbReference type="GO" id="GO:0098797">
    <property type="term" value="C:plasma membrane protein complex"/>
    <property type="evidence" value="ECO:0007669"/>
    <property type="project" value="TreeGrafter"/>
</dbReference>
<feature type="transmembrane region" description="Helical" evidence="8">
    <location>
        <begin position="22"/>
        <end position="49"/>
    </location>
</feature>
<feature type="transmembrane region" description="Helical" evidence="8">
    <location>
        <begin position="271"/>
        <end position="296"/>
    </location>
</feature>
<dbReference type="NCBIfam" id="TIGR02212">
    <property type="entry name" value="lolCE"/>
    <property type="match status" value="1"/>
</dbReference>
<feature type="domain" description="MacB-like periplasmic core" evidence="10">
    <location>
        <begin position="29"/>
        <end position="238"/>
    </location>
</feature>
<dbReference type="STRING" id="637679.GCA_001550055_02761"/>
<dbReference type="InterPro" id="IPR003838">
    <property type="entry name" value="ABC3_permease_C"/>
</dbReference>
<dbReference type="AlphaFoldDB" id="A0A1G6WBE6"/>
<comment type="similarity">
    <text evidence="2">Belongs to the ABC-4 integral membrane protein family. LolC/E subfamily.</text>
</comment>
<dbReference type="GO" id="GO:0044874">
    <property type="term" value="P:lipoprotein localization to outer membrane"/>
    <property type="evidence" value="ECO:0007669"/>
    <property type="project" value="TreeGrafter"/>
</dbReference>
<keyword evidence="7 8" id="KW-0472">Membrane</keyword>
<name>A0A1G6WBE6_9PROT</name>
<evidence type="ECO:0000313" key="11">
    <source>
        <dbReference type="EMBL" id="SDD63161.1"/>
    </source>
</evidence>
<keyword evidence="11" id="KW-0449">Lipoprotein</keyword>
<dbReference type="RefSeq" id="WP_068306056.1">
    <property type="nucleotide sequence ID" value="NZ_FNAK01000002.1"/>
</dbReference>
<dbReference type="EMBL" id="FNAK01000002">
    <property type="protein sequence ID" value="SDD63161.1"/>
    <property type="molecule type" value="Genomic_DNA"/>
</dbReference>
<evidence type="ECO:0000256" key="1">
    <source>
        <dbReference type="ARBA" id="ARBA00004651"/>
    </source>
</evidence>
<evidence type="ECO:0000256" key="4">
    <source>
        <dbReference type="ARBA" id="ARBA00022475"/>
    </source>
</evidence>
<evidence type="ECO:0000313" key="12">
    <source>
        <dbReference type="Proteomes" id="UP000183685"/>
    </source>
</evidence>
<reference evidence="11 12" key="1">
    <citation type="submission" date="2016-10" db="EMBL/GenBank/DDBJ databases">
        <authorList>
            <person name="de Groot N.N."/>
        </authorList>
    </citation>
    <scope>NUCLEOTIDE SEQUENCE [LARGE SCALE GENOMIC DNA]</scope>
    <source>
        <strain evidence="11 12">CGMCC 1.9109</strain>
    </source>
</reference>
<keyword evidence="12" id="KW-1185">Reference proteome</keyword>
<dbReference type="InterPro" id="IPR051447">
    <property type="entry name" value="Lipoprotein-release_system"/>
</dbReference>
<dbReference type="InterPro" id="IPR011925">
    <property type="entry name" value="LolCE_TM"/>
</dbReference>
<evidence type="ECO:0000256" key="8">
    <source>
        <dbReference type="SAM" id="Phobius"/>
    </source>
</evidence>
<evidence type="ECO:0000256" key="6">
    <source>
        <dbReference type="ARBA" id="ARBA00022989"/>
    </source>
</evidence>
<evidence type="ECO:0000256" key="5">
    <source>
        <dbReference type="ARBA" id="ARBA00022692"/>
    </source>
</evidence>
<keyword evidence="3" id="KW-0813">Transport</keyword>
<keyword evidence="5 8" id="KW-0812">Transmembrane</keyword>
<evidence type="ECO:0000256" key="3">
    <source>
        <dbReference type="ARBA" id="ARBA00022448"/>
    </source>
</evidence>
<feature type="domain" description="ABC3 transporter permease C-terminal" evidence="9">
    <location>
        <begin position="275"/>
        <end position="408"/>
    </location>
</feature>
<organism evidence="11 12">
    <name type="scientific">Kordiimonas lacus</name>
    <dbReference type="NCBI Taxonomy" id="637679"/>
    <lineage>
        <taxon>Bacteria</taxon>
        <taxon>Pseudomonadati</taxon>
        <taxon>Pseudomonadota</taxon>
        <taxon>Alphaproteobacteria</taxon>
        <taxon>Kordiimonadales</taxon>
        <taxon>Kordiimonadaceae</taxon>
        <taxon>Kordiimonas</taxon>
    </lineage>
</organism>